<dbReference type="CDD" id="cd06262">
    <property type="entry name" value="metallo-hydrolase-like_MBL-fold"/>
    <property type="match status" value="1"/>
</dbReference>
<dbReference type="GO" id="GO:0046872">
    <property type="term" value="F:metal ion binding"/>
    <property type="evidence" value="ECO:0007669"/>
    <property type="project" value="UniProtKB-KW"/>
</dbReference>
<dbReference type="Pfam" id="PF00753">
    <property type="entry name" value="Lactamase_B"/>
    <property type="match status" value="1"/>
</dbReference>
<proteinExistence type="predicted"/>
<evidence type="ECO:0000259" key="5">
    <source>
        <dbReference type="SMART" id="SM00849"/>
    </source>
</evidence>
<evidence type="ECO:0000313" key="7">
    <source>
        <dbReference type="Proteomes" id="UP000676456"/>
    </source>
</evidence>
<accession>A0A942UR03</accession>
<sequence length="209" mass="22705">MKWKQIPLGPLQTNCYLLYNEEGKCIIFDPGAEGASLNDFLIEQGFTPLAIVMTHAHFDHIGAIDAVRDQWDIPVYIHELEAEWLTNPSLNGSARYGANITAKAAEHQLSEEKKLSIGPFSLNLFHTPGHSPGSISYYSEEANVVFAGDTLFQGSIGRTDLPGGSHSQLLKSISEKLLTLPEDTVVLSGHGPATTISSEKSNNPFLTGI</sequence>
<dbReference type="EMBL" id="JAGYPN010000001">
    <property type="protein sequence ID" value="MBS4222424.1"/>
    <property type="molecule type" value="Genomic_DNA"/>
</dbReference>
<evidence type="ECO:0000256" key="3">
    <source>
        <dbReference type="ARBA" id="ARBA00022801"/>
    </source>
</evidence>
<reference evidence="6 7" key="1">
    <citation type="submission" date="2021-05" db="EMBL/GenBank/DDBJ databases">
        <title>Novel Bacillus species.</title>
        <authorList>
            <person name="Liu G."/>
        </authorList>
    </citation>
    <scope>NUCLEOTIDE SEQUENCE [LARGE SCALE GENOMIC DNA]</scope>
    <source>
        <strain evidence="6 7">FJAT-49682</strain>
    </source>
</reference>
<evidence type="ECO:0000256" key="2">
    <source>
        <dbReference type="ARBA" id="ARBA00022723"/>
    </source>
</evidence>
<dbReference type="GO" id="GO:0016787">
    <property type="term" value="F:hydrolase activity"/>
    <property type="evidence" value="ECO:0007669"/>
    <property type="project" value="UniProtKB-KW"/>
</dbReference>
<dbReference type="InterPro" id="IPR036866">
    <property type="entry name" value="RibonucZ/Hydroxyglut_hydro"/>
</dbReference>
<dbReference type="InterPro" id="IPR051453">
    <property type="entry name" value="MBL_Glyoxalase_II"/>
</dbReference>
<gene>
    <name evidence="6" type="ORF">KHA91_06585</name>
</gene>
<keyword evidence="7" id="KW-1185">Reference proteome</keyword>
<evidence type="ECO:0000313" key="6">
    <source>
        <dbReference type="EMBL" id="MBS4222424.1"/>
    </source>
</evidence>
<keyword evidence="3" id="KW-0378">Hydrolase</keyword>
<dbReference type="InterPro" id="IPR001279">
    <property type="entry name" value="Metallo-B-lactamas"/>
</dbReference>
<dbReference type="Gene3D" id="3.60.15.10">
    <property type="entry name" value="Ribonuclease Z/Hydroxyacylglutathione hydrolase-like"/>
    <property type="match status" value="1"/>
</dbReference>
<keyword evidence="2" id="KW-0479">Metal-binding</keyword>
<keyword evidence="4" id="KW-0862">Zinc</keyword>
<protein>
    <submittedName>
        <fullName evidence="6">MBL fold metallo-hydrolase</fullName>
    </submittedName>
</protein>
<comment type="caution">
    <text evidence="6">The sequence shown here is derived from an EMBL/GenBank/DDBJ whole genome shotgun (WGS) entry which is preliminary data.</text>
</comment>
<dbReference type="PANTHER" id="PTHR46233">
    <property type="entry name" value="HYDROXYACYLGLUTATHIONE HYDROLASE GLOC"/>
    <property type="match status" value="1"/>
</dbReference>
<dbReference type="SUPFAM" id="SSF56281">
    <property type="entry name" value="Metallo-hydrolase/oxidoreductase"/>
    <property type="match status" value="1"/>
</dbReference>
<dbReference type="PANTHER" id="PTHR46233:SF3">
    <property type="entry name" value="HYDROXYACYLGLUTATHIONE HYDROLASE GLOC"/>
    <property type="match status" value="1"/>
</dbReference>
<evidence type="ECO:0000256" key="1">
    <source>
        <dbReference type="ARBA" id="ARBA00001947"/>
    </source>
</evidence>
<evidence type="ECO:0000256" key="4">
    <source>
        <dbReference type="ARBA" id="ARBA00022833"/>
    </source>
</evidence>
<comment type="cofactor">
    <cofactor evidence="1">
        <name>Zn(2+)</name>
        <dbReference type="ChEBI" id="CHEBI:29105"/>
    </cofactor>
</comment>
<dbReference type="AlphaFoldDB" id="A0A942UR03"/>
<organism evidence="6 7">
    <name type="scientific">Lederbergia citrea</name>
    <dbReference type="NCBI Taxonomy" id="2833581"/>
    <lineage>
        <taxon>Bacteria</taxon>
        <taxon>Bacillati</taxon>
        <taxon>Bacillota</taxon>
        <taxon>Bacilli</taxon>
        <taxon>Bacillales</taxon>
        <taxon>Bacillaceae</taxon>
        <taxon>Lederbergia</taxon>
    </lineage>
</organism>
<dbReference type="SMART" id="SM00849">
    <property type="entry name" value="Lactamase_B"/>
    <property type="match status" value="1"/>
</dbReference>
<dbReference type="RefSeq" id="WP_213097375.1">
    <property type="nucleotide sequence ID" value="NZ_JAGYPN010000001.1"/>
</dbReference>
<dbReference type="Proteomes" id="UP000676456">
    <property type="component" value="Unassembled WGS sequence"/>
</dbReference>
<feature type="domain" description="Metallo-beta-lactamase" evidence="5">
    <location>
        <begin position="12"/>
        <end position="190"/>
    </location>
</feature>
<name>A0A942UR03_9BACI</name>